<feature type="transmembrane region" description="Helical" evidence="8">
    <location>
        <begin position="179"/>
        <end position="201"/>
    </location>
</feature>
<protein>
    <submittedName>
        <fullName evidence="9">Ribose transport system permease protein</fullName>
    </submittedName>
</protein>
<dbReference type="Proteomes" id="UP000517187">
    <property type="component" value="Unassembled WGS sequence"/>
</dbReference>
<evidence type="ECO:0000256" key="2">
    <source>
        <dbReference type="ARBA" id="ARBA00022448"/>
    </source>
</evidence>
<feature type="transmembrane region" description="Helical" evidence="8">
    <location>
        <begin position="88"/>
        <end position="107"/>
    </location>
</feature>
<organism evidence="9 10">
    <name type="scientific">Rhizobium leguminosarum</name>
    <dbReference type="NCBI Taxonomy" id="384"/>
    <lineage>
        <taxon>Bacteria</taxon>
        <taxon>Pseudomonadati</taxon>
        <taxon>Pseudomonadota</taxon>
        <taxon>Alphaproteobacteria</taxon>
        <taxon>Hyphomicrobiales</taxon>
        <taxon>Rhizobiaceae</taxon>
        <taxon>Rhizobium/Agrobacterium group</taxon>
        <taxon>Rhizobium</taxon>
    </lineage>
</organism>
<dbReference type="GO" id="GO:0005886">
    <property type="term" value="C:plasma membrane"/>
    <property type="evidence" value="ECO:0007669"/>
    <property type="project" value="UniProtKB-SubCell"/>
</dbReference>
<evidence type="ECO:0000256" key="4">
    <source>
        <dbReference type="ARBA" id="ARBA00022519"/>
    </source>
</evidence>
<dbReference type="CDD" id="cd06579">
    <property type="entry name" value="TM_PBP1_transp_AraH_like"/>
    <property type="match status" value="1"/>
</dbReference>
<gene>
    <name evidence="9" type="ORF">GGE66_003779</name>
</gene>
<evidence type="ECO:0000256" key="6">
    <source>
        <dbReference type="ARBA" id="ARBA00022989"/>
    </source>
</evidence>
<dbReference type="EMBL" id="JACIIJ010000008">
    <property type="protein sequence ID" value="MBB6222794.1"/>
    <property type="molecule type" value="Genomic_DNA"/>
</dbReference>
<sequence>MQSIESTALEPTKSEMAGLSAGQKIGRLIPVYGLVILTLGLIVIFSILLPDTFPTLLNVRSIVSDKAIIALLSLAAMIPMASGRIDLTVGYGIVLWHILAISLQTAYGLPWPVAVIIVLALGVLTGFINGLLVEVAKIDSFIATLGTGTVLYALALWHTGGRQVVGVLPEGFYALNGTMLFGLPITGFYVLLIAICMWVVLEYLPIGRYLYAIGANPKAAALNGIPVRKFVIGAFVTSGLLAALTGVLLASKLRIGQASVGLEYLLPALVGAFLGSTTIKPGRVNVWGTLIGVIILAVGISGIQQFGGSFFVEPLFNGVTLLIAIGIAGYAQRKRGAVRRITPASK</sequence>
<dbReference type="AlphaFoldDB" id="A0A7X0DUI4"/>
<keyword evidence="7 8" id="KW-0472">Membrane</keyword>
<dbReference type="Pfam" id="PF02653">
    <property type="entry name" value="BPD_transp_2"/>
    <property type="match status" value="1"/>
</dbReference>
<dbReference type="GO" id="GO:0022857">
    <property type="term" value="F:transmembrane transporter activity"/>
    <property type="evidence" value="ECO:0007669"/>
    <property type="project" value="InterPro"/>
</dbReference>
<feature type="transmembrane region" description="Helical" evidence="8">
    <location>
        <begin position="255"/>
        <end position="274"/>
    </location>
</feature>
<evidence type="ECO:0000313" key="9">
    <source>
        <dbReference type="EMBL" id="MBB6222794.1"/>
    </source>
</evidence>
<dbReference type="RefSeq" id="WP_184695463.1">
    <property type="nucleotide sequence ID" value="NZ_JACIIJ010000008.1"/>
</dbReference>
<keyword evidence="6 8" id="KW-1133">Transmembrane helix</keyword>
<evidence type="ECO:0000256" key="1">
    <source>
        <dbReference type="ARBA" id="ARBA00004651"/>
    </source>
</evidence>
<evidence type="ECO:0000256" key="8">
    <source>
        <dbReference type="SAM" id="Phobius"/>
    </source>
</evidence>
<accession>A0A7X0DUI4</accession>
<reference evidence="9 10" key="1">
    <citation type="submission" date="2020-08" db="EMBL/GenBank/DDBJ databases">
        <title>Genomic Encyclopedia of Type Strains, Phase IV (KMG-V): Genome sequencing to study the core and pangenomes of soil and plant-associated prokaryotes.</title>
        <authorList>
            <person name="Whitman W."/>
        </authorList>
    </citation>
    <scope>NUCLEOTIDE SEQUENCE [LARGE SCALE GENOMIC DNA]</scope>
    <source>
        <strain evidence="9 10">SEMIA 4011</strain>
    </source>
</reference>
<evidence type="ECO:0000256" key="7">
    <source>
        <dbReference type="ARBA" id="ARBA00023136"/>
    </source>
</evidence>
<feature type="transmembrane region" description="Helical" evidence="8">
    <location>
        <begin position="113"/>
        <end position="133"/>
    </location>
</feature>
<comment type="caution">
    <text evidence="9">The sequence shown here is derived from an EMBL/GenBank/DDBJ whole genome shotgun (WGS) entry which is preliminary data.</text>
</comment>
<feature type="transmembrane region" description="Helical" evidence="8">
    <location>
        <begin position="315"/>
        <end position="331"/>
    </location>
</feature>
<dbReference type="PANTHER" id="PTHR32196">
    <property type="entry name" value="ABC TRANSPORTER PERMEASE PROTEIN YPHD-RELATED-RELATED"/>
    <property type="match status" value="1"/>
</dbReference>
<keyword evidence="4" id="KW-0997">Cell inner membrane</keyword>
<keyword evidence="3" id="KW-1003">Cell membrane</keyword>
<evidence type="ECO:0000256" key="3">
    <source>
        <dbReference type="ARBA" id="ARBA00022475"/>
    </source>
</evidence>
<name>A0A7X0DUI4_RHILE</name>
<feature type="transmembrane region" description="Helical" evidence="8">
    <location>
        <begin position="29"/>
        <end position="49"/>
    </location>
</feature>
<dbReference type="PANTHER" id="PTHR32196:SF21">
    <property type="entry name" value="ABC TRANSPORTER PERMEASE PROTEIN YPHD-RELATED"/>
    <property type="match status" value="1"/>
</dbReference>
<keyword evidence="2" id="KW-0813">Transport</keyword>
<feature type="transmembrane region" description="Helical" evidence="8">
    <location>
        <begin position="230"/>
        <end position="249"/>
    </location>
</feature>
<comment type="subcellular location">
    <subcellularLocation>
        <location evidence="1">Cell membrane</location>
        <topology evidence="1">Multi-pass membrane protein</topology>
    </subcellularLocation>
</comment>
<evidence type="ECO:0000256" key="5">
    <source>
        <dbReference type="ARBA" id="ARBA00022692"/>
    </source>
</evidence>
<proteinExistence type="predicted"/>
<feature type="transmembrane region" description="Helical" evidence="8">
    <location>
        <begin position="140"/>
        <end position="159"/>
    </location>
</feature>
<keyword evidence="5 8" id="KW-0812">Transmembrane</keyword>
<dbReference type="InterPro" id="IPR001851">
    <property type="entry name" value="ABC_transp_permease"/>
</dbReference>
<evidence type="ECO:0000313" key="10">
    <source>
        <dbReference type="Proteomes" id="UP000517187"/>
    </source>
</evidence>
<feature type="transmembrane region" description="Helical" evidence="8">
    <location>
        <begin position="286"/>
        <end position="303"/>
    </location>
</feature>